<name>F6D1W9_METPW</name>
<evidence type="ECO:0000313" key="3">
    <source>
        <dbReference type="EMBL" id="AEG19041.1"/>
    </source>
</evidence>
<keyword evidence="2" id="KW-1133">Transmembrane helix</keyword>
<keyword evidence="2" id="KW-0812">Transmembrane</keyword>
<feature type="transmembrane region" description="Helical" evidence="2">
    <location>
        <begin position="6"/>
        <end position="25"/>
    </location>
</feature>
<proteinExistence type="predicted"/>
<evidence type="ECO:0000313" key="4">
    <source>
        <dbReference type="Proteomes" id="UP000009231"/>
    </source>
</evidence>
<dbReference type="STRING" id="868131.MSWAN_2032"/>
<sequence>MLNLKDYMVGFAFLIMLTLFIAQRLKVRSARKKEIENKKEKKKRNRKNKKKGKN</sequence>
<dbReference type="KEGG" id="mew:MSWAN_2032"/>
<keyword evidence="4" id="KW-1185">Reference proteome</keyword>
<feature type="compositionally biased region" description="Basic residues" evidence="1">
    <location>
        <begin position="40"/>
        <end position="54"/>
    </location>
</feature>
<feature type="region of interest" description="Disordered" evidence="1">
    <location>
        <begin position="31"/>
        <end position="54"/>
    </location>
</feature>
<evidence type="ECO:0000256" key="2">
    <source>
        <dbReference type="SAM" id="Phobius"/>
    </source>
</evidence>
<dbReference type="EMBL" id="CP002772">
    <property type="protein sequence ID" value="AEG19041.1"/>
    <property type="molecule type" value="Genomic_DNA"/>
</dbReference>
<evidence type="ECO:0000256" key="1">
    <source>
        <dbReference type="SAM" id="MobiDB-lite"/>
    </source>
</evidence>
<organism evidence="3 4">
    <name type="scientific">Methanobacterium paludis (strain DSM 25820 / JCM 18151 / SWAN1)</name>
    <dbReference type="NCBI Taxonomy" id="868131"/>
    <lineage>
        <taxon>Archaea</taxon>
        <taxon>Methanobacteriati</taxon>
        <taxon>Methanobacteriota</taxon>
        <taxon>Methanomada group</taxon>
        <taxon>Methanobacteria</taxon>
        <taxon>Methanobacteriales</taxon>
        <taxon>Methanobacteriaceae</taxon>
        <taxon>Methanobacterium</taxon>
    </lineage>
</organism>
<reference evidence="3 4" key="1">
    <citation type="journal article" date="2014" name="Int. J. Syst. Evol. Microbiol.">
        <title>Methanobacterium paludis sp. nov. and a novel strain of Methanobacterium lacus isolated from northern peatlands.</title>
        <authorList>
            <person name="Cadillo-Quiroz H."/>
            <person name="Brauer S.L."/>
            <person name="Goodson N."/>
            <person name="Yavitt J.B."/>
            <person name="Zinder S.H."/>
        </authorList>
    </citation>
    <scope>NUCLEOTIDE SEQUENCE [LARGE SCALE GENOMIC DNA]</scope>
    <source>
        <strain evidence="4">DSM 25820 / JCM 18151 / SWAN1</strain>
    </source>
</reference>
<dbReference type="HOGENOM" id="CLU_3039102_0_0_2"/>
<keyword evidence="2" id="KW-0472">Membrane</keyword>
<accession>F6D1W9</accession>
<gene>
    <name evidence="3" type="ordered locus">MSWAN_2032</name>
</gene>
<dbReference type="AlphaFoldDB" id="F6D1W9"/>
<protein>
    <submittedName>
        <fullName evidence="3">Uncharacterized protein</fullName>
    </submittedName>
</protein>
<dbReference type="Proteomes" id="UP000009231">
    <property type="component" value="Chromosome"/>
</dbReference>